<proteinExistence type="predicted"/>
<keyword evidence="3" id="KW-1185">Reference proteome</keyword>
<accession>A0AAV4Q8R4</accession>
<name>A0AAV4Q8R4_CAEEX</name>
<feature type="compositionally biased region" description="Polar residues" evidence="1">
    <location>
        <begin position="40"/>
        <end position="65"/>
    </location>
</feature>
<comment type="caution">
    <text evidence="2">The sequence shown here is derived from an EMBL/GenBank/DDBJ whole genome shotgun (WGS) entry which is preliminary data.</text>
</comment>
<gene>
    <name evidence="2" type="ORF">CEXT_522411</name>
</gene>
<protein>
    <submittedName>
        <fullName evidence="2">Uncharacterized protein</fullName>
    </submittedName>
</protein>
<feature type="compositionally biased region" description="Polar residues" evidence="1">
    <location>
        <begin position="73"/>
        <end position="119"/>
    </location>
</feature>
<sequence length="137" mass="13988">MFSNVATPPKVHNFMVPGKKPQPRLGVSFISTIGDYSTTAESAVKTSTSSPDGSTAFSTSQATSETKSDEAVSKSTTGVVSTDNSVGSSSMNPVSTALTEPSSISEIQTSGTDDTSTVALTEGNDIMSTGDSFSTDN</sequence>
<dbReference type="Proteomes" id="UP001054945">
    <property type="component" value="Unassembled WGS sequence"/>
</dbReference>
<reference evidence="2 3" key="1">
    <citation type="submission" date="2021-06" db="EMBL/GenBank/DDBJ databases">
        <title>Caerostris extrusa draft genome.</title>
        <authorList>
            <person name="Kono N."/>
            <person name="Arakawa K."/>
        </authorList>
    </citation>
    <scope>NUCLEOTIDE SEQUENCE [LARGE SCALE GENOMIC DNA]</scope>
</reference>
<evidence type="ECO:0000256" key="1">
    <source>
        <dbReference type="SAM" id="MobiDB-lite"/>
    </source>
</evidence>
<organism evidence="2 3">
    <name type="scientific">Caerostris extrusa</name>
    <name type="common">Bark spider</name>
    <name type="synonym">Caerostris bankana</name>
    <dbReference type="NCBI Taxonomy" id="172846"/>
    <lineage>
        <taxon>Eukaryota</taxon>
        <taxon>Metazoa</taxon>
        <taxon>Ecdysozoa</taxon>
        <taxon>Arthropoda</taxon>
        <taxon>Chelicerata</taxon>
        <taxon>Arachnida</taxon>
        <taxon>Araneae</taxon>
        <taxon>Araneomorphae</taxon>
        <taxon>Entelegynae</taxon>
        <taxon>Araneoidea</taxon>
        <taxon>Araneidae</taxon>
        <taxon>Caerostris</taxon>
    </lineage>
</organism>
<dbReference type="EMBL" id="BPLR01005749">
    <property type="protein sequence ID" value="GIY04752.1"/>
    <property type="molecule type" value="Genomic_DNA"/>
</dbReference>
<dbReference type="AlphaFoldDB" id="A0AAV4Q8R4"/>
<evidence type="ECO:0000313" key="3">
    <source>
        <dbReference type="Proteomes" id="UP001054945"/>
    </source>
</evidence>
<feature type="region of interest" description="Disordered" evidence="1">
    <location>
        <begin position="1"/>
        <end position="26"/>
    </location>
</feature>
<feature type="compositionally biased region" description="Polar residues" evidence="1">
    <location>
        <begin position="126"/>
        <end position="137"/>
    </location>
</feature>
<evidence type="ECO:0000313" key="2">
    <source>
        <dbReference type="EMBL" id="GIY04752.1"/>
    </source>
</evidence>
<feature type="region of interest" description="Disordered" evidence="1">
    <location>
        <begin position="40"/>
        <end position="137"/>
    </location>
</feature>